<dbReference type="Proteomes" id="UP000824120">
    <property type="component" value="Chromosome 9"/>
</dbReference>
<accession>A0A9J5XHS1</accession>
<evidence type="ECO:0000313" key="1">
    <source>
        <dbReference type="EMBL" id="KAG5586702.1"/>
    </source>
</evidence>
<keyword evidence="2" id="KW-1185">Reference proteome</keyword>
<comment type="caution">
    <text evidence="1">The sequence shown here is derived from an EMBL/GenBank/DDBJ whole genome shotgun (WGS) entry which is preliminary data.</text>
</comment>
<evidence type="ECO:0000313" key="2">
    <source>
        <dbReference type="Proteomes" id="UP000824120"/>
    </source>
</evidence>
<protein>
    <submittedName>
        <fullName evidence="1">Uncharacterized protein</fullName>
    </submittedName>
</protein>
<reference evidence="1 2" key="1">
    <citation type="submission" date="2020-09" db="EMBL/GenBank/DDBJ databases">
        <title>De no assembly of potato wild relative species, Solanum commersonii.</title>
        <authorList>
            <person name="Cho K."/>
        </authorList>
    </citation>
    <scope>NUCLEOTIDE SEQUENCE [LARGE SCALE GENOMIC DNA]</scope>
    <source>
        <strain evidence="1">LZ3.2</strain>
        <tissue evidence="1">Leaf</tissue>
    </source>
</reference>
<dbReference type="EMBL" id="JACXVP010000009">
    <property type="protein sequence ID" value="KAG5586702.1"/>
    <property type="molecule type" value="Genomic_DNA"/>
</dbReference>
<sequence>MVHIATGQSTTVAGQQHLSSDDFPLLCPSSSVNNPKSISRKEVTMVEGVPHIKLTEEEVD</sequence>
<dbReference type="AlphaFoldDB" id="A0A9J5XHS1"/>
<organism evidence="1 2">
    <name type="scientific">Solanum commersonii</name>
    <name type="common">Commerson's wild potato</name>
    <name type="synonym">Commerson's nightshade</name>
    <dbReference type="NCBI Taxonomy" id="4109"/>
    <lineage>
        <taxon>Eukaryota</taxon>
        <taxon>Viridiplantae</taxon>
        <taxon>Streptophyta</taxon>
        <taxon>Embryophyta</taxon>
        <taxon>Tracheophyta</taxon>
        <taxon>Spermatophyta</taxon>
        <taxon>Magnoliopsida</taxon>
        <taxon>eudicotyledons</taxon>
        <taxon>Gunneridae</taxon>
        <taxon>Pentapetalae</taxon>
        <taxon>asterids</taxon>
        <taxon>lamiids</taxon>
        <taxon>Solanales</taxon>
        <taxon>Solanaceae</taxon>
        <taxon>Solanoideae</taxon>
        <taxon>Solaneae</taxon>
        <taxon>Solanum</taxon>
    </lineage>
</organism>
<name>A0A9J5XHS1_SOLCO</name>
<proteinExistence type="predicted"/>
<gene>
    <name evidence="1" type="ORF">H5410_047136</name>
</gene>